<organism evidence="1">
    <name type="scientific">Mycobacterium xenopi 4042</name>
    <dbReference type="NCBI Taxonomy" id="1299334"/>
    <lineage>
        <taxon>Bacteria</taxon>
        <taxon>Bacillati</taxon>
        <taxon>Actinomycetota</taxon>
        <taxon>Actinomycetes</taxon>
        <taxon>Mycobacteriales</taxon>
        <taxon>Mycobacteriaceae</taxon>
        <taxon>Mycobacterium</taxon>
    </lineage>
</organism>
<accession>X8DAL6</accession>
<evidence type="ECO:0000313" key="1">
    <source>
        <dbReference type="EMBL" id="EUA65389.1"/>
    </source>
</evidence>
<gene>
    <name evidence="1" type="ORF">I553_10686</name>
</gene>
<reference evidence="1" key="1">
    <citation type="submission" date="2014-01" db="EMBL/GenBank/DDBJ databases">
        <authorList>
            <person name="Brown-Elliot B."/>
            <person name="Wallace R."/>
            <person name="Lenaerts A."/>
            <person name="Ordway D."/>
            <person name="DeGroote M.A."/>
            <person name="Parker T."/>
            <person name="Sizemore C."/>
            <person name="Tallon L.J."/>
            <person name="Sadzewicz L.K."/>
            <person name="Sengamalay N."/>
            <person name="Fraser C.M."/>
            <person name="Hine E."/>
            <person name="Shefchek K.A."/>
            <person name="Das S.P."/>
            <person name="Tettelin H."/>
        </authorList>
    </citation>
    <scope>NUCLEOTIDE SEQUENCE [LARGE SCALE GENOMIC DNA]</scope>
    <source>
        <strain evidence="1">4042</strain>
    </source>
</reference>
<comment type="caution">
    <text evidence="1">The sequence shown here is derived from an EMBL/GenBank/DDBJ whole genome shotgun (WGS) entry which is preliminary data.</text>
</comment>
<proteinExistence type="predicted"/>
<sequence length="55" mass="6076">MSTSTNSPRRLVQPGYCRSGAITPATRRWTLSYAFCGLKTTICGRKSLQQTRLPG</sequence>
<name>X8DAL6_MYCXE</name>
<dbReference type="AlphaFoldDB" id="X8DAL6"/>
<dbReference type="EMBL" id="JAOB01000027">
    <property type="protein sequence ID" value="EUA65389.1"/>
    <property type="molecule type" value="Genomic_DNA"/>
</dbReference>
<protein>
    <submittedName>
        <fullName evidence="1">Uncharacterized protein</fullName>
    </submittedName>
</protein>